<dbReference type="InterPro" id="IPR036390">
    <property type="entry name" value="WH_DNA-bd_sf"/>
</dbReference>
<dbReference type="GO" id="GO:0003700">
    <property type="term" value="F:DNA-binding transcription factor activity"/>
    <property type="evidence" value="ECO:0007669"/>
    <property type="project" value="InterPro"/>
</dbReference>
<keyword evidence="1" id="KW-0805">Transcription regulation</keyword>
<comment type="caution">
    <text evidence="5">The sequence shown here is derived from an EMBL/GenBank/DDBJ whole genome shotgun (WGS) entry which is preliminary data.</text>
</comment>
<dbReference type="SUPFAM" id="SSF46785">
    <property type="entry name" value="Winged helix' DNA-binding domain"/>
    <property type="match status" value="1"/>
</dbReference>
<dbReference type="AlphaFoldDB" id="A0A495JLK2"/>
<dbReference type="PROSITE" id="PS50949">
    <property type="entry name" value="HTH_GNTR"/>
    <property type="match status" value="1"/>
</dbReference>
<evidence type="ECO:0000256" key="1">
    <source>
        <dbReference type="ARBA" id="ARBA00023015"/>
    </source>
</evidence>
<proteinExistence type="predicted"/>
<dbReference type="SMART" id="SM00866">
    <property type="entry name" value="UTRA"/>
    <property type="match status" value="1"/>
</dbReference>
<dbReference type="CDD" id="cd07377">
    <property type="entry name" value="WHTH_GntR"/>
    <property type="match status" value="1"/>
</dbReference>
<keyword evidence="6" id="KW-1185">Reference proteome</keyword>
<evidence type="ECO:0000313" key="5">
    <source>
        <dbReference type="EMBL" id="RKR89535.1"/>
    </source>
</evidence>
<dbReference type="OrthoDB" id="3194402at2"/>
<accession>A0A495JLK2</accession>
<dbReference type="Pfam" id="PF00392">
    <property type="entry name" value="GntR"/>
    <property type="match status" value="1"/>
</dbReference>
<keyword evidence="3" id="KW-0804">Transcription</keyword>
<dbReference type="PANTHER" id="PTHR44846:SF17">
    <property type="entry name" value="GNTR-FAMILY TRANSCRIPTIONAL REGULATOR"/>
    <property type="match status" value="1"/>
</dbReference>
<dbReference type="GO" id="GO:0045892">
    <property type="term" value="P:negative regulation of DNA-templated transcription"/>
    <property type="evidence" value="ECO:0007669"/>
    <property type="project" value="TreeGrafter"/>
</dbReference>
<dbReference type="SMART" id="SM00345">
    <property type="entry name" value="HTH_GNTR"/>
    <property type="match status" value="1"/>
</dbReference>
<dbReference type="RefSeq" id="WP_121157956.1">
    <property type="nucleotide sequence ID" value="NZ_RBKT01000001.1"/>
</dbReference>
<dbReference type="InterPro" id="IPR036388">
    <property type="entry name" value="WH-like_DNA-bd_sf"/>
</dbReference>
<dbReference type="InterPro" id="IPR050679">
    <property type="entry name" value="Bact_HTH_transcr_reg"/>
</dbReference>
<dbReference type="Proteomes" id="UP000277671">
    <property type="component" value="Unassembled WGS sequence"/>
</dbReference>
<dbReference type="InterPro" id="IPR000524">
    <property type="entry name" value="Tscrpt_reg_HTH_GntR"/>
</dbReference>
<dbReference type="PANTHER" id="PTHR44846">
    <property type="entry name" value="MANNOSYL-D-GLYCERATE TRANSPORT/METABOLISM SYSTEM REPRESSOR MNGR-RELATED"/>
    <property type="match status" value="1"/>
</dbReference>
<feature type="domain" description="HTH gntR-type" evidence="4">
    <location>
        <begin position="14"/>
        <end position="82"/>
    </location>
</feature>
<dbReference type="GO" id="GO:0003677">
    <property type="term" value="F:DNA binding"/>
    <property type="evidence" value="ECO:0007669"/>
    <property type="project" value="UniProtKB-KW"/>
</dbReference>
<organism evidence="5 6">
    <name type="scientific">Micromonospora pisi</name>
    <dbReference type="NCBI Taxonomy" id="589240"/>
    <lineage>
        <taxon>Bacteria</taxon>
        <taxon>Bacillati</taxon>
        <taxon>Actinomycetota</taxon>
        <taxon>Actinomycetes</taxon>
        <taxon>Micromonosporales</taxon>
        <taxon>Micromonosporaceae</taxon>
        <taxon>Micromonospora</taxon>
    </lineage>
</organism>
<dbReference type="InterPro" id="IPR028978">
    <property type="entry name" value="Chorismate_lyase_/UTRA_dom_sf"/>
</dbReference>
<dbReference type="Pfam" id="PF07702">
    <property type="entry name" value="UTRA"/>
    <property type="match status" value="1"/>
</dbReference>
<dbReference type="Gene3D" id="1.10.10.10">
    <property type="entry name" value="Winged helix-like DNA-binding domain superfamily/Winged helix DNA-binding domain"/>
    <property type="match status" value="1"/>
</dbReference>
<evidence type="ECO:0000259" key="4">
    <source>
        <dbReference type="PROSITE" id="PS50949"/>
    </source>
</evidence>
<sequence>MSESPGGTAGRGEEPRHVTLATTIREAIARGDYTPGERLPAERELADRFNASRTTVRLALSALKSQGLVGSGQGQGTYVRKARPIRVLAMDQDRAARRAEHHAATFNSEAARQGRVGRQDIREVGQVPATAETARWLAVPEGTDLLVRRRIMLIDEEPYQLGDSYYLADLVKDTAIAVPEPVEEGVLSVLERAHGKPIAYYIDELSFRMPTPEEAELLKLDPGVSVVRAVRVAYDGDQQPLEAFDQLLAGDKHVLVYEVSGE</sequence>
<dbReference type="PRINTS" id="PR00035">
    <property type="entry name" value="HTHGNTR"/>
</dbReference>
<evidence type="ECO:0000256" key="2">
    <source>
        <dbReference type="ARBA" id="ARBA00023125"/>
    </source>
</evidence>
<dbReference type="InterPro" id="IPR011663">
    <property type="entry name" value="UTRA"/>
</dbReference>
<dbReference type="Gene3D" id="3.40.1410.10">
    <property type="entry name" value="Chorismate lyase-like"/>
    <property type="match status" value="1"/>
</dbReference>
<reference evidence="5 6" key="1">
    <citation type="submission" date="2018-10" db="EMBL/GenBank/DDBJ databases">
        <title>Sequencing the genomes of 1000 actinobacteria strains.</title>
        <authorList>
            <person name="Klenk H.-P."/>
        </authorList>
    </citation>
    <scope>NUCLEOTIDE SEQUENCE [LARGE SCALE GENOMIC DNA]</scope>
    <source>
        <strain evidence="5 6">DSM 45175</strain>
    </source>
</reference>
<name>A0A495JLK2_9ACTN</name>
<protein>
    <submittedName>
        <fullName evidence="5">GntR family transcriptional regulator</fullName>
    </submittedName>
</protein>
<gene>
    <name evidence="5" type="ORF">BDK92_3889</name>
</gene>
<evidence type="ECO:0000313" key="6">
    <source>
        <dbReference type="Proteomes" id="UP000277671"/>
    </source>
</evidence>
<evidence type="ECO:0000256" key="3">
    <source>
        <dbReference type="ARBA" id="ARBA00023163"/>
    </source>
</evidence>
<dbReference type="SUPFAM" id="SSF64288">
    <property type="entry name" value="Chorismate lyase-like"/>
    <property type="match status" value="1"/>
</dbReference>
<keyword evidence="2" id="KW-0238">DNA-binding</keyword>
<dbReference type="EMBL" id="RBKT01000001">
    <property type="protein sequence ID" value="RKR89535.1"/>
    <property type="molecule type" value="Genomic_DNA"/>
</dbReference>